<dbReference type="GO" id="GO:0042149">
    <property type="term" value="P:cellular response to glucose starvation"/>
    <property type="evidence" value="ECO:0007669"/>
    <property type="project" value="TreeGrafter"/>
</dbReference>
<dbReference type="EMBL" id="VJMJ01000118">
    <property type="protein sequence ID" value="KAF0733968.1"/>
    <property type="molecule type" value="Genomic_DNA"/>
</dbReference>
<organism evidence="2 3">
    <name type="scientific">Aphanomyces euteiches</name>
    <dbReference type="NCBI Taxonomy" id="100861"/>
    <lineage>
        <taxon>Eukaryota</taxon>
        <taxon>Sar</taxon>
        <taxon>Stramenopiles</taxon>
        <taxon>Oomycota</taxon>
        <taxon>Saprolegniomycetes</taxon>
        <taxon>Saprolegniales</taxon>
        <taxon>Verrucalvaceae</taxon>
        <taxon>Aphanomyces</taxon>
    </lineage>
</organism>
<dbReference type="GO" id="GO:0034198">
    <property type="term" value="P:cellular response to amino acid starvation"/>
    <property type="evidence" value="ECO:0007669"/>
    <property type="project" value="TreeGrafter"/>
</dbReference>
<accession>A0A6G0X248</accession>
<feature type="compositionally biased region" description="Low complexity" evidence="1">
    <location>
        <begin position="333"/>
        <end position="343"/>
    </location>
</feature>
<dbReference type="AlphaFoldDB" id="A0A6G0X248"/>
<dbReference type="Gene3D" id="1.10.3450.30">
    <property type="match status" value="1"/>
</dbReference>
<proteinExistence type="predicted"/>
<dbReference type="SUPFAM" id="SSF160651">
    <property type="entry name" value="FLJ32549 C-terminal domain-like"/>
    <property type="match status" value="1"/>
</dbReference>
<keyword evidence="3" id="KW-1185">Reference proteome</keyword>
<feature type="region of interest" description="Disordered" evidence="1">
    <location>
        <begin position="106"/>
        <end position="165"/>
    </location>
</feature>
<gene>
    <name evidence="2" type="ORF">Ae201684_009145</name>
</gene>
<dbReference type="InterPro" id="IPR018544">
    <property type="entry name" value="KICS_2"/>
</dbReference>
<dbReference type="SUPFAM" id="SSF158548">
    <property type="entry name" value="FLJ32549 domain-like"/>
    <property type="match status" value="1"/>
</dbReference>
<dbReference type="PANTHER" id="PTHR31581:SF1">
    <property type="entry name" value="KICSTOR SUBUNIT 2"/>
    <property type="match status" value="1"/>
</dbReference>
<reference evidence="2 3" key="1">
    <citation type="submission" date="2019-07" db="EMBL/GenBank/DDBJ databases">
        <title>Genomics analysis of Aphanomyces spp. identifies a new class of oomycete effector associated with host adaptation.</title>
        <authorList>
            <person name="Gaulin E."/>
        </authorList>
    </citation>
    <scope>NUCLEOTIDE SEQUENCE [LARGE SCALE GENOMIC DNA]</scope>
    <source>
        <strain evidence="2 3">ATCC 201684</strain>
    </source>
</reference>
<comment type="caution">
    <text evidence="2">The sequence shown here is derived from an EMBL/GenBank/DDBJ whole genome shotgun (WGS) entry which is preliminary data.</text>
</comment>
<evidence type="ECO:0000256" key="1">
    <source>
        <dbReference type="SAM" id="MobiDB-lite"/>
    </source>
</evidence>
<feature type="region of interest" description="Disordered" evidence="1">
    <location>
        <begin position="312"/>
        <end position="343"/>
    </location>
</feature>
<evidence type="ECO:0000313" key="2">
    <source>
        <dbReference type="EMBL" id="KAF0733968.1"/>
    </source>
</evidence>
<sequence>MSDIQRQLCGHLETYLPVFMGAMNSYQYKQAKQVVPGDIAGLPSWKSISTLLHVWADCDSTYHEMTYLRDNYISTETLRVLYVQLKTQSIKCAEILQPSQREKSCSDSGLDALRTSNPVTPVTNGNPRSHDDMYTSRRTQNTDIQRHRASSNNSEADINHEGQSGSHSDKFTTFFEQCSAFFEQRLLMVSLYLNLARQKPFTHYLFDFNEKCDILSEIISSLQTLNHPLLLSARNSSLHESQTVHAGVQCEVALSQYDCVKSIITLHSLKRLIETWVEELDSVIEVDDFGANSIKESQIAMERISIEKCPQSPPVAFERKPSFSRKPLKRSDLSSSFSTTSSHSLTSSLATNHLSVMGNSGECIPSYTSISTVVDDGIELQVFRWSRRFMASLSAKFKLYFFRWLEPYDLVNGTLLSSMPSDSTAVEVSYFDALGAYFSKTFGRESAPQLSIVVDTSSLPNGGASFHTKGYLCPTQIQKLKSSANPNNHLRAANKTYFGQVSRYDEDADGEFTPLWGIGSWPPVFNFPNSKMDLSPSFIQRHWPNLIMLMLDLPSWSVEGAQPTKSKNAVSVHHERRMNVIYAVGRIDPCVYLTVVFEKKKQNIPDKALVDLVSYLLDNLQHANIFRSNFP</sequence>
<protein>
    <submittedName>
        <fullName evidence="2">Uncharacterized protein</fullName>
    </submittedName>
</protein>
<dbReference type="Proteomes" id="UP000481153">
    <property type="component" value="Unassembled WGS sequence"/>
</dbReference>
<dbReference type="GO" id="GO:0061462">
    <property type="term" value="P:protein localization to lysosome"/>
    <property type="evidence" value="ECO:0007669"/>
    <property type="project" value="TreeGrafter"/>
</dbReference>
<dbReference type="PANTHER" id="PTHR31581">
    <property type="entry name" value="KICSTOR COMPLEX PROTEIN C12ORF66"/>
    <property type="match status" value="1"/>
</dbReference>
<dbReference type="Gene3D" id="3.30.450.240">
    <property type="match status" value="1"/>
</dbReference>
<feature type="compositionally biased region" description="Polar residues" evidence="1">
    <location>
        <begin position="114"/>
        <end position="127"/>
    </location>
</feature>
<dbReference type="Pfam" id="PF09404">
    <property type="entry name" value="C12orf66_like"/>
    <property type="match status" value="1"/>
</dbReference>
<dbReference type="InterPro" id="IPR038060">
    <property type="entry name" value="C12orf66-like_central_sf"/>
</dbReference>
<name>A0A6G0X248_9STRA</name>
<dbReference type="GO" id="GO:1904262">
    <property type="term" value="P:negative regulation of TORC1 signaling"/>
    <property type="evidence" value="ECO:0007669"/>
    <property type="project" value="TreeGrafter"/>
</dbReference>
<evidence type="ECO:0000313" key="3">
    <source>
        <dbReference type="Proteomes" id="UP000481153"/>
    </source>
</evidence>
<feature type="compositionally biased region" description="Polar residues" evidence="1">
    <location>
        <begin position="150"/>
        <end position="165"/>
    </location>
</feature>